<reference evidence="9 10" key="1">
    <citation type="submission" date="2016-10" db="EMBL/GenBank/DDBJ databases">
        <authorList>
            <person name="de Groot N.N."/>
        </authorList>
    </citation>
    <scope>NUCLEOTIDE SEQUENCE [LARGE SCALE GENOMIC DNA]</scope>
    <source>
        <strain evidence="9 10">AR67</strain>
    </source>
</reference>
<evidence type="ECO:0000256" key="1">
    <source>
        <dbReference type="ARBA" id="ARBA00004651"/>
    </source>
</evidence>
<feature type="transmembrane region" description="Helical" evidence="7">
    <location>
        <begin position="192"/>
        <end position="210"/>
    </location>
</feature>
<dbReference type="PANTHER" id="PTHR32322:SF18">
    <property type="entry name" value="S-ADENOSYLMETHIONINE_S-ADENOSYLHOMOCYSTEINE TRANSPORTER"/>
    <property type="match status" value="1"/>
</dbReference>
<feature type="domain" description="EamA" evidence="8">
    <location>
        <begin position="192"/>
        <end position="333"/>
    </location>
</feature>
<feature type="transmembrane region" description="Helical" evidence="7">
    <location>
        <begin position="6"/>
        <end position="24"/>
    </location>
</feature>
<keyword evidence="4 7" id="KW-0812">Transmembrane</keyword>
<dbReference type="AlphaFoldDB" id="A0A1I1GC37"/>
<name>A0A1I1GC37_RUMAL</name>
<evidence type="ECO:0000259" key="8">
    <source>
        <dbReference type="Pfam" id="PF00892"/>
    </source>
</evidence>
<accession>A0A1I1GC37</accession>
<comment type="similarity">
    <text evidence="2">Belongs to the EamA transporter family.</text>
</comment>
<protein>
    <submittedName>
        <fullName evidence="9">Permease of the drug/metabolite transporter (DMT) superfamily</fullName>
    </submittedName>
</protein>
<feature type="transmembrane region" description="Helical" evidence="7">
    <location>
        <begin position="36"/>
        <end position="53"/>
    </location>
</feature>
<feature type="transmembrane region" description="Helical" evidence="7">
    <location>
        <begin position="107"/>
        <end position="129"/>
    </location>
</feature>
<evidence type="ECO:0000256" key="2">
    <source>
        <dbReference type="ARBA" id="ARBA00007362"/>
    </source>
</evidence>
<dbReference type="Pfam" id="PF00892">
    <property type="entry name" value="EamA"/>
    <property type="match status" value="2"/>
</dbReference>
<evidence type="ECO:0000313" key="9">
    <source>
        <dbReference type="EMBL" id="SFC09075.1"/>
    </source>
</evidence>
<dbReference type="SUPFAM" id="SSF103481">
    <property type="entry name" value="Multidrug resistance efflux transporter EmrE"/>
    <property type="match status" value="2"/>
</dbReference>
<feature type="domain" description="EamA" evidence="8">
    <location>
        <begin position="42"/>
        <end position="179"/>
    </location>
</feature>
<dbReference type="EMBL" id="FOKQ01000007">
    <property type="protein sequence ID" value="SFC09075.1"/>
    <property type="molecule type" value="Genomic_DNA"/>
</dbReference>
<keyword evidence="5 7" id="KW-1133">Transmembrane helix</keyword>
<feature type="transmembrane region" description="Helical" evidence="7">
    <location>
        <begin position="256"/>
        <end position="277"/>
    </location>
</feature>
<organism evidence="9 10">
    <name type="scientific">Ruminococcus albus</name>
    <dbReference type="NCBI Taxonomy" id="1264"/>
    <lineage>
        <taxon>Bacteria</taxon>
        <taxon>Bacillati</taxon>
        <taxon>Bacillota</taxon>
        <taxon>Clostridia</taxon>
        <taxon>Eubacteriales</taxon>
        <taxon>Oscillospiraceae</taxon>
        <taxon>Ruminococcus</taxon>
    </lineage>
</organism>
<dbReference type="InterPro" id="IPR050638">
    <property type="entry name" value="AA-Vitamin_Transporters"/>
</dbReference>
<dbReference type="GO" id="GO:0005886">
    <property type="term" value="C:plasma membrane"/>
    <property type="evidence" value="ECO:0007669"/>
    <property type="project" value="UniProtKB-SubCell"/>
</dbReference>
<evidence type="ECO:0000256" key="5">
    <source>
        <dbReference type="ARBA" id="ARBA00022989"/>
    </source>
</evidence>
<dbReference type="InterPro" id="IPR037185">
    <property type="entry name" value="EmrE-like"/>
</dbReference>
<feature type="transmembrane region" description="Helical" evidence="7">
    <location>
        <begin position="73"/>
        <end position="95"/>
    </location>
</feature>
<feature type="transmembrane region" description="Helical" evidence="7">
    <location>
        <begin position="315"/>
        <end position="334"/>
    </location>
</feature>
<dbReference type="PANTHER" id="PTHR32322">
    <property type="entry name" value="INNER MEMBRANE TRANSPORTER"/>
    <property type="match status" value="1"/>
</dbReference>
<dbReference type="Proteomes" id="UP000182192">
    <property type="component" value="Unassembled WGS sequence"/>
</dbReference>
<keyword evidence="6 7" id="KW-0472">Membrane</keyword>
<evidence type="ECO:0000256" key="4">
    <source>
        <dbReference type="ARBA" id="ARBA00022692"/>
    </source>
</evidence>
<evidence type="ECO:0000313" key="10">
    <source>
        <dbReference type="Proteomes" id="UP000182192"/>
    </source>
</evidence>
<dbReference type="InterPro" id="IPR000620">
    <property type="entry name" value="EamA_dom"/>
</dbReference>
<gene>
    <name evidence="9" type="ORF">SAMN02910406_01121</name>
</gene>
<evidence type="ECO:0000256" key="6">
    <source>
        <dbReference type="ARBA" id="ARBA00023136"/>
    </source>
</evidence>
<evidence type="ECO:0000256" key="3">
    <source>
        <dbReference type="ARBA" id="ARBA00022475"/>
    </source>
</evidence>
<feature type="transmembrane region" description="Helical" evidence="7">
    <location>
        <begin position="168"/>
        <end position="186"/>
    </location>
</feature>
<keyword evidence="3" id="KW-1003">Cell membrane</keyword>
<proteinExistence type="inferred from homology"/>
<sequence length="348" mass="37495">MKKSVRVAFLRGFLIYTKIWCIIISGDVMEGLKKELAVFSGALLCCFLWASAVPSIKIGYKLWDIGGDETWKVIRFAGIRFFLAGILVIAFAGAARKKLLIPQRDEWGKVMFLSLFQTIGQYIFFYIGVAHTTGVNSAVVDSMTNFFAIIIASVVLRMEKLTVRKMAGCLLGLAGVVLVEITPAGFEFRPAGDGLVALSALCYGVSSSMIKRYSSEHDTVLFSGWQFIFGGAVMTFVGQCGMMVSGGSSDDASHISFKAVALLIYLALVSSVAYTLWGILLKHNDVSKISVFGFMNPVMGVMLSAVLLGESGQLGIKYVAALLLIGAGIATVNLKKSHGINDTLNTDG</sequence>
<feature type="transmembrane region" description="Helical" evidence="7">
    <location>
        <begin position="289"/>
        <end position="309"/>
    </location>
</feature>
<feature type="transmembrane region" description="Helical" evidence="7">
    <location>
        <begin position="222"/>
        <end position="244"/>
    </location>
</feature>
<comment type="subcellular location">
    <subcellularLocation>
        <location evidence="1">Cell membrane</location>
        <topology evidence="1">Multi-pass membrane protein</topology>
    </subcellularLocation>
</comment>
<evidence type="ECO:0000256" key="7">
    <source>
        <dbReference type="SAM" id="Phobius"/>
    </source>
</evidence>